<dbReference type="InterPro" id="IPR011990">
    <property type="entry name" value="TPR-like_helical_dom_sf"/>
</dbReference>
<dbReference type="PANTHER" id="PTHR44688">
    <property type="entry name" value="DNA-BINDING TRANSCRIPTIONAL ACTIVATOR DEVR_DOSR"/>
    <property type="match status" value="1"/>
</dbReference>
<keyword evidence="6" id="KW-1185">Reference proteome</keyword>
<dbReference type="InterPro" id="IPR027417">
    <property type="entry name" value="P-loop_NTPase"/>
</dbReference>
<keyword evidence="3" id="KW-0804">Transcription</keyword>
<protein>
    <submittedName>
        <fullName evidence="5">LuxR C-terminal-related transcriptional regulator</fullName>
    </submittedName>
</protein>
<dbReference type="Gene3D" id="1.10.10.10">
    <property type="entry name" value="Winged helix-like DNA-binding domain superfamily/Winged helix DNA-binding domain"/>
    <property type="match status" value="1"/>
</dbReference>
<reference evidence="6" key="1">
    <citation type="journal article" date="2019" name="Int. J. Syst. Evol. Microbiol.">
        <title>The Global Catalogue of Microorganisms (GCM) 10K type strain sequencing project: providing services to taxonomists for standard genome sequencing and annotation.</title>
        <authorList>
            <consortium name="The Broad Institute Genomics Platform"/>
            <consortium name="The Broad Institute Genome Sequencing Center for Infectious Disease"/>
            <person name="Wu L."/>
            <person name="Ma J."/>
        </authorList>
    </citation>
    <scope>NUCLEOTIDE SEQUENCE [LARGE SCALE GENOMIC DNA]</scope>
    <source>
        <strain evidence="6">JCM 14323</strain>
    </source>
</reference>
<dbReference type="Pfam" id="PF17874">
    <property type="entry name" value="TPR_MalT"/>
    <property type="match status" value="1"/>
</dbReference>
<sequence>MVEHVSSEVLVDRPALVGRLAEVLGYPLTMIVAQAGAGKTVLLQQWADTVPDLPMAWIDVEPEDDDPMRFSRRLLMALSSIRPEVAGLAHMSALGGGGLGGPLLERLGTAFAAFPESVIVLDDLHHLSNGALMADLGRLAAVLPPQVHLVISTRADPPIAWSRLRLRHRILELRQADLTMTRAESATLLAKITGREFESDLVDTIVTRTEGWAAGLQLAALTLKFQESPAEFVAELSGSERLIAEYLAEEVLDALPERGRMLLLRMAPLDVMTAELVDHVLERSDARQVFERLEHESLFLVAIDPQRTSFRFHHLFRDLLRYRLRSEDPAEKRRLLGRAADFHLARGELTPAIEYLLRAADWDRALDAIMTRGSDIFERGEMRTVIRWITSVPEHVRAGRLDVQLELGILVGMAGETVRAVDALDRVARHPNATSGERVTADAWISATAQWSARPESTLRAAERALAGLDAEPGIVLPDLMRLTTPALMRTLATGSGGRSQFLLGDLAEAEAWMDRALATDGMSYPPFRVGMLGSLALLHAWSGRTVEAELLAVEAIGCARATSLLSHPIIADAHLAQAMTAYERGRSDVAGPPLEYGVISAEGNGRTQMSWIARLVAAHLAGLEGRFDDALELTDLSSTDAASAPAPAVRGRIVAARMSALRRSGRAESALRLHEVERGTLRVAPSVVLEAAAAALAAGRPDAAKLLLSDPAERFRGERPRGEAHRLVLRGWIAALEGARPSALDLVGAALGQAEPHGLVALFLESDPVVLDLVQEHAKGHAGFAEQVLHARGTADPAGATGAGVRNEANHGLTDPLTERELEILAFLPDHSTTAELARMCFVSVNTMKTHTAHIYRKLEVSGRSAAVARARELGLLPLSRSDPVRA</sequence>
<feature type="domain" description="HTH luxR-type" evidence="4">
    <location>
        <begin position="811"/>
        <end position="876"/>
    </location>
</feature>
<evidence type="ECO:0000256" key="1">
    <source>
        <dbReference type="ARBA" id="ARBA00023015"/>
    </source>
</evidence>
<dbReference type="PANTHER" id="PTHR44688:SF16">
    <property type="entry name" value="DNA-BINDING TRANSCRIPTIONAL ACTIVATOR DEVR_DOSR"/>
    <property type="match status" value="1"/>
</dbReference>
<dbReference type="InterPro" id="IPR036388">
    <property type="entry name" value="WH-like_DNA-bd_sf"/>
</dbReference>
<dbReference type="InterPro" id="IPR059106">
    <property type="entry name" value="WHD_MalT"/>
</dbReference>
<dbReference type="PROSITE" id="PS50043">
    <property type="entry name" value="HTH_LUXR_2"/>
    <property type="match status" value="1"/>
</dbReference>
<keyword evidence="2" id="KW-0238">DNA-binding</keyword>
<dbReference type="SUPFAM" id="SSF52540">
    <property type="entry name" value="P-loop containing nucleoside triphosphate hydrolases"/>
    <property type="match status" value="1"/>
</dbReference>
<gene>
    <name evidence="5" type="ORF">GCM10009750_09890</name>
</gene>
<evidence type="ECO:0000256" key="2">
    <source>
        <dbReference type="ARBA" id="ARBA00023125"/>
    </source>
</evidence>
<evidence type="ECO:0000313" key="5">
    <source>
        <dbReference type="EMBL" id="GAA1828341.1"/>
    </source>
</evidence>
<dbReference type="InterPro" id="IPR003593">
    <property type="entry name" value="AAA+_ATPase"/>
</dbReference>
<dbReference type="InterPro" id="IPR000792">
    <property type="entry name" value="Tscrpt_reg_LuxR_C"/>
</dbReference>
<dbReference type="SUPFAM" id="SSF48452">
    <property type="entry name" value="TPR-like"/>
    <property type="match status" value="1"/>
</dbReference>
<accession>A0ABP4YRA4</accession>
<dbReference type="InterPro" id="IPR016032">
    <property type="entry name" value="Sig_transdc_resp-reg_C-effctor"/>
</dbReference>
<dbReference type="CDD" id="cd06170">
    <property type="entry name" value="LuxR_C_like"/>
    <property type="match status" value="1"/>
</dbReference>
<evidence type="ECO:0000256" key="3">
    <source>
        <dbReference type="ARBA" id="ARBA00023163"/>
    </source>
</evidence>
<dbReference type="InterPro" id="IPR041617">
    <property type="entry name" value="TPR_MalT"/>
</dbReference>
<proteinExistence type="predicted"/>
<comment type="caution">
    <text evidence="5">The sequence shown here is derived from an EMBL/GenBank/DDBJ whole genome shotgun (WGS) entry which is preliminary data.</text>
</comment>
<name>A0ABP4YRA4_9MICO</name>
<dbReference type="Pfam" id="PF25873">
    <property type="entry name" value="WHD_MalT"/>
    <property type="match status" value="1"/>
</dbReference>
<dbReference type="SUPFAM" id="SSF46894">
    <property type="entry name" value="C-terminal effector domain of the bipartite response regulators"/>
    <property type="match status" value="1"/>
</dbReference>
<dbReference type="SMART" id="SM00382">
    <property type="entry name" value="AAA"/>
    <property type="match status" value="1"/>
</dbReference>
<dbReference type="EMBL" id="BAAANK010000002">
    <property type="protein sequence ID" value="GAA1828341.1"/>
    <property type="molecule type" value="Genomic_DNA"/>
</dbReference>
<evidence type="ECO:0000313" key="6">
    <source>
        <dbReference type="Proteomes" id="UP001501746"/>
    </source>
</evidence>
<dbReference type="Pfam" id="PF00196">
    <property type="entry name" value="GerE"/>
    <property type="match status" value="1"/>
</dbReference>
<organism evidence="5 6">
    <name type="scientific">Agromyces salentinus</name>
    <dbReference type="NCBI Taxonomy" id="269421"/>
    <lineage>
        <taxon>Bacteria</taxon>
        <taxon>Bacillati</taxon>
        <taxon>Actinomycetota</taxon>
        <taxon>Actinomycetes</taxon>
        <taxon>Micrococcales</taxon>
        <taxon>Microbacteriaceae</taxon>
        <taxon>Agromyces</taxon>
    </lineage>
</organism>
<evidence type="ECO:0000259" key="4">
    <source>
        <dbReference type="PROSITE" id="PS50043"/>
    </source>
</evidence>
<dbReference type="SMART" id="SM00421">
    <property type="entry name" value="HTH_LUXR"/>
    <property type="match status" value="1"/>
</dbReference>
<keyword evidence="1" id="KW-0805">Transcription regulation</keyword>
<dbReference type="Proteomes" id="UP001501746">
    <property type="component" value="Unassembled WGS sequence"/>
</dbReference>
<dbReference type="Gene3D" id="1.25.40.10">
    <property type="entry name" value="Tetratricopeptide repeat domain"/>
    <property type="match status" value="1"/>
</dbReference>